<dbReference type="GeneID" id="101861842"/>
<keyword evidence="4" id="KW-1185">Reference proteome</keyword>
<feature type="compositionally biased region" description="Low complexity" evidence="2">
    <location>
        <begin position="19"/>
        <end position="37"/>
    </location>
</feature>
<gene>
    <name evidence="5" type="primary">LOC101861842</name>
</gene>
<feature type="domain" description="EF-hand" evidence="3">
    <location>
        <begin position="118"/>
        <end position="153"/>
    </location>
</feature>
<dbReference type="Pfam" id="PF13833">
    <property type="entry name" value="EF-hand_8"/>
    <property type="match status" value="1"/>
</dbReference>
<dbReference type="Proteomes" id="UP000694888">
    <property type="component" value="Unplaced"/>
</dbReference>
<sequence>MTTTPSSAAEKEGRHSRASSRSSNSSKGSKGSRGSRSGSRDKKKKNNNGTIDFDEFCRLYSKFSSKEQDRKDAMLHSIDKLFPSTDGEPVALKKVEKLLLKLQKPDLDMRLVREKSDLNEKDVKYLVRSMDADGNGYISKDEFVNKLCQHLDLDG</sequence>
<dbReference type="InterPro" id="IPR018247">
    <property type="entry name" value="EF_Hand_1_Ca_BS"/>
</dbReference>
<evidence type="ECO:0000313" key="4">
    <source>
        <dbReference type="Proteomes" id="UP000694888"/>
    </source>
</evidence>
<protein>
    <submittedName>
        <fullName evidence="5">Uncharacterized protein LOC101861842</fullName>
    </submittedName>
</protein>
<evidence type="ECO:0000256" key="2">
    <source>
        <dbReference type="SAM" id="MobiDB-lite"/>
    </source>
</evidence>
<evidence type="ECO:0000313" key="5">
    <source>
        <dbReference type="RefSeq" id="XP_005108084.2"/>
    </source>
</evidence>
<organism evidence="4 5">
    <name type="scientific">Aplysia californica</name>
    <name type="common">California sea hare</name>
    <dbReference type="NCBI Taxonomy" id="6500"/>
    <lineage>
        <taxon>Eukaryota</taxon>
        <taxon>Metazoa</taxon>
        <taxon>Spiralia</taxon>
        <taxon>Lophotrochozoa</taxon>
        <taxon>Mollusca</taxon>
        <taxon>Gastropoda</taxon>
        <taxon>Heterobranchia</taxon>
        <taxon>Euthyneura</taxon>
        <taxon>Tectipleura</taxon>
        <taxon>Aplysiida</taxon>
        <taxon>Aplysioidea</taxon>
        <taxon>Aplysiidae</taxon>
        <taxon>Aplysia</taxon>
    </lineage>
</organism>
<feature type="domain" description="EF-hand" evidence="3">
    <location>
        <begin position="45"/>
        <end position="66"/>
    </location>
</feature>
<accession>A0ABM0K3S7</accession>
<reference evidence="5" key="1">
    <citation type="submission" date="2025-08" db="UniProtKB">
        <authorList>
            <consortium name="RefSeq"/>
        </authorList>
    </citation>
    <scope>IDENTIFICATION</scope>
</reference>
<dbReference type="Gene3D" id="1.10.238.10">
    <property type="entry name" value="EF-hand"/>
    <property type="match status" value="1"/>
</dbReference>
<dbReference type="InterPro" id="IPR011992">
    <property type="entry name" value="EF-hand-dom_pair"/>
</dbReference>
<dbReference type="PROSITE" id="PS50222">
    <property type="entry name" value="EF_HAND_2"/>
    <property type="match status" value="2"/>
</dbReference>
<dbReference type="PROSITE" id="PS00018">
    <property type="entry name" value="EF_HAND_1"/>
    <property type="match status" value="1"/>
</dbReference>
<name>A0ABM0K3S7_APLCA</name>
<proteinExistence type="predicted"/>
<dbReference type="SUPFAM" id="SSF47473">
    <property type="entry name" value="EF-hand"/>
    <property type="match status" value="1"/>
</dbReference>
<keyword evidence="1" id="KW-0106">Calcium</keyword>
<dbReference type="InterPro" id="IPR002048">
    <property type="entry name" value="EF_hand_dom"/>
</dbReference>
<dbReference type="RefSeq" id="XP_005108084.2">
    <property type="nucleotide sequence ID" value="XM_005108027.3"/>
</dbReference>
<evidence type="ECO:0000259" key="3">
    <source>
        <dbReference type="PROSITE" id="PS50222"/>
    </source>
</evidence>
<evidence type="ECO:0000256" key="1">
    <source>
        <dbReference type="ARBA" id="ARBA00022837"/>
    </source>
</evidence>
<feature type="region of interest" description="Disordered" evidence="2">
    <location>
        <begin position="1"/>
        <end position="50"/>
    </location>
</feature>